<comment type="caution">
    <text evidence="3">The sequence shown here is derived from an EMBL/GenBank/DDBJ whole genome shotgun (WGS) entry which is preliminary data.</text>
</comment>
<keyword evidence="4" id="KW-1185">Reference proteome</keyword>
<dbReference type="InterPro" id="IPR007117">
    <property type="entry name" value="Expansin_CBD"/>
</dbReference>
<name>A0A328DWS2_9ASTE</name>
<dbReference type="Gene3D" id="2.60.40.760">
    <property type="entry name" value="Expansin, cellulose-binding-like domain"/>
    <property type="match status" value="1"/>
</dbReference>
<proteinExistence type="predicted"/>
<accession>A0A328DWS2</accession>
<feature type="signal peptide" evidence="1">
    <location>
        <begin position="1"/>
        <end position="25"/>
    </location>
</feature>
<feature type="domain" description="Expansin-like CBD" evidence="2">
    <location>
        <begin position="53"/>
        <end position="138"/>
    </location>
</feature>
<dbReference type="PROSITE" id="PS50843">
    <property type="entry name" value="EXPANSIN_CBD"/>
    <property type="match status" value="1"/>
</dbReference>
<evidence type="ECO:0000256" key="1">
    <source>
        <dbReference type="SAM" id="SignalP"/>
    </source>
</evidence>
<dbReference type="Proteomes" id="UP000249390">
    <property type="component" value="Unassembled WGS sequence"/>
</dbReference>
<dbReference type="EMBL" id="NQVE01000097">
    <property type="protein sequence ID" value="RAL48631.1"/>
    <property type="molecule type" value="Genomic_DNA"/>
</dbReference>
<dbReference type="PANTHER" id="PTHR31692:SF4">
    <property type="entry name" value="EXPANSIN-LIKE A1-RELATED"/>
    <property type="match status" value="1"/>
</dbReference>
<feature type="chain" id="PRO_5016339237" description="Expansin-like CBD domain-containing protein" evidence="1">
    <location>
        <begin position="26"/>
        <end position="157"/>
    </location>
</feature>
<evidence type="ECO:0000313" key="3">
    <source>
        <dbReference type="EMBL" id="RAL48631.1"/>
    </source>
</evidence>
<keyword evidence="1" id="KW-0732">Signal</keyword>
<dbReference type="InterPro" id="IPR036749">
    <property type="entry name" value="Expansin_CBD_sf"/>
</dbReference>
<dbReference type="GO" id="GO:0009506">
    <property type="term" value="C:plasmodesma"/>
    <property type="evidence" value="ECO:0007669"/>
    <property type="project" value="TreeGrafter"/>
</dbReference>
<dbReference type="SUPFAM" id="SSF49590">
    <property type="entry name" value="PHL pollen allergen"/>
    <property type="match status" value="1"/>
</dbReference>
<protein>
    <recommendedName>
        <fullName evidence="2">Expansin-like CBD domain-containing protein</fullName>
    </recommendedName>
</protein>
<dbReference type="AlphaFoldDB" id="A0A328DWS2"/>
<reference evidence="3 4" key="1">
    <citation type="submission" date="2018-06" db="EMBL/GenBank/DDBJ databases">
        <title>The Genome of Cuscuta australis (Dodder) Provides Insight into the Evolution of Plant Parasitism.</title>
        <authorList>
            <person name="Liu H."/>
        </authorList>
    </citation>
    <scope>NUCLEOTIDE SEQUENCE [LARGE SCALE GENOMIC DNA]</scope>
    <source>
        <strain evidence="4">cv. Yunnan</strain>
        <tissue evidence="3">Vines</tissue>
    </source>
</reference>
<dbReference type="Pfam" id="PF01357">
    <property type="entry name" value="Expansin_C"/>
    <property type="match status" value="1"/>
</dbReference>
<dbReference type="GO" id="GO:0009505">
    <property type="term" value="C:plant-type cell wall"/>
    <property type="evidence" value="ECO:0007669"/>
    <property type="project" value="TreeGrafter"/>
</dbReference>
<dbReference type="PANTHER" id="PTHR31692">
    <property type="entry name" value="EXPANSIN-B3"/>
    <property type="match status" value="1"/>
</dbReference>
<evidence type="ECO:0000259" key="2">
    <source>
        <dbReference type="PROSITE" id="PS50843"/>
    </source>
</evidence>
<organism evidence="3 4">
    <name type="scientific">Cuscuta australis</name>
    <dbReference type="NCBI Taxonomy" id="267555"/>
    <lineage>
        <taxon>Eukaryota</taxon>
        <taxon>Viridiplantae</taxon>
        <taxon>Streptophyta</taxon>
        <taxon>Embryophyta</taxon>
        <taxon>Tracheophyta</taxon>
        <taxon>Spermatophyta</taxon>
        <taxon>Magnoliopsida</taxon>
        <taxon>eudicotyledons</taxon>
        <taxon>Gunneridae</taxon>
        <taxon>Pentapetalae</taxon>
        <taxon>asterids</taxon>
        <taxon>lamiids</taxon>
        <taxon>Solanales</taxon>
        <taxon>Convolvulaceae</taxon>
        <taxon>Cuscuteae</taxon>
        <taxon>Cuscuta</taxon>
        <taxon>Cuscuta subgen. Grammica</taxon>
        <taxon>Cuscuta sect. Cleistogrammica</taxon>
    </lineage>
</organism>
<sequence>MISPVNMKSYFLLLLLLLLTLSCSATTTTTTTGASNAGNTLAIRVEESSRSPSHLAIRFLNLDARTEIVAVDVARVGSQNWNFMDRGGGEGGAIWETNRVPAGPLQFRVVVTAGMEGKWYWATKVMPEDWKCGEVYDTGLRITDTAMASSAYDDKML</sequence>
<gene>
    <name evidence="3" type="ORF">DM860_000951</name>
</gene>
<evidence type="ECO:0000313" key="4">
    <source>
        <dbReference type="Proteomes" id="UP000249390"/>
    </source>
</evidence>